<proteinExistence type="predicted"/>
<keyword evidence="1" id="KW-1133">Transmembrane helix</keyword>
<dbReference type="EMBL" id="KV442171">
    <property type="protein sequence ID" value="OAQ22388.1"/>
    <property type="molecule type" value="Genomic_DNA"/>
</dbReference>
<feature type="transmembrane region" description="Helical" evidence="1">
    <location>
        <begin position="521"/>
        <end position="543"/>
    </location>
</feature>
<protein>
    <submittedName>
        <fullName evidence="2">Uncharacterized protein</fullName>
    </submittedName>
</protein>
<dbReference type="OrthoDB" id="10438464at2759"/>
<keyword evidence="1" id="KW-0812">Transmembrane</keyword>
<dbReference type="Proteomes" id="UP000078512">
    <property type="component" value="Unassembled WGS sequence"/>
</dbReference>
<gene>
    <name evidence="2" type="ORF">K457DRAFT_26118</name>
</gene>
<feature type="transmembrane region" description="Helical" evidence="1">
    <location>
        <begin position="6"/>
        <end position="33"/>
    </location>
</feature>
<sequence>MLLSNAVTNVVIVVLSINTTLLLTSIASIIAYATSKPLFVEVPTAGIPTLLHISKKYEDRKTFKWGLLGYAVLFMVSTHLCTLLVPIFHPVKPMYLANDTPEFFPVFRQFDTSTGRNAFTSRDDIHVLEAVAKDYCNLLSNCSIGESAGLKPVSLVRLSDIPPKCSDFNMQNNLWSEYCLGPQTNTAKDDLYILYSPATNASYDGGHKGDDLTPPICTVSKNFTESCDYTTKYNISGKFNTTHNFQTSVFYNLPAWTFIYPDDLDSYRPLYRTIDRLSSISLFGISGIDNPTATQSPGWYIGNYVDVMHGSSNTSYVYSVTIDRLVFDITDPAINITDVSSMVGHDILPFVKNLNSTYFDPTGSVYDTILTYNVSVDTNQMSGKAFFQVASAVNNFPRNCTRFMVIDTWNSSVITYASYTSWDKFDWASDYPNGAYVGRPVNGRVFVQPVMALWMRAGFPQSSSTYTAFIPKFSNWTTITDEAASLIIPLTTPSRTNGTVLGSSGYGQYGTTYKEVIASTWTVFEICIIAIYCVMNIMLMVYVRFYIPEHCRTPLWTTAAKTNTSDKFDLNFVTLADGDDVALMSNNMVITTTASGYNLLPKSEYLLQRGAT</sequence>
<evidence type="ECO:0000313" key="3">
    <source>
        <dbReference type="Proteomes" id="UP000078512"/>
    </source>
</evidence>
<name>A0A197JBI7_9FUNG</name>
<organism evidence="2 3">
    <name type="scientific">Linnemannia elongata AG-77</name>
    <dbReference type="NCBI Taxonomy" id="1314771"/>
    <lineage>
        <taxon>Eukaryota</taxon>
        <taxon>Fungi</taxon>
        <taxon>Fungi incertae sedis</taxon>
        <taxon>Mucoromycota</taxon>
        <taxon>Mortierellomycotina</taxon>
        <taxon>Mortierellomycetes</taxon>
        <taxon>Mortierellales</taxon>
        <taxon>Mortierellaceae</taxon>
        <taxon>Linnemannia</taxon>
    </lineage>
</organism>
<feature type="transmembrane region" description="Helical" evidence="1">
    <location>
        <begin position="65"/>
        <end position="88"/>
    </location>
</feature>
<reference evidence="2 3" key="1">
    <citation type="submission" date="2016-05" db="EMBL/GenBank/DDBJ databases">
        <title>Genome sequencing reveals origins of a unique bacterial endosymbiosis in the earliest lineages of terrestrial Fungi.</title>
        <authorList>
            <consortium name="DOE Joint Genome Institute"/>
            <person name="Uehling J."/>
            <person name="Gryganskyi A."/>
            <person name="Hameed K."/>
            <person name="Tschaplinski T."/>
            <person name="Misztal P."/>
            <person name="Wu S."/>
            <person name="Desiro A."/>
            <person name="Vande Pol N."/>
            <person name="Du Z.-Y."/>
            <person name="Zienkiewicz A."/>
            <person name="Zienkiewicz K."/>
            <person name="Morin E."/>
            <person name="Tisserant E."/>
            <person name="Splivallo R."/>
            <person name="Hainaut M."/>
            <person name="Henrissat B."/>
            <person name="Ohm R."/>
            <person name="Kuo A."/>
            <person name="Yan J."/>
            <person name="Lipzen A."/>
            <person name="Nolan M."/>
            <person name="Labutti K."/>
            <person name="Barry K."/>
            <person name="Goldstein A."/>
            <person name="Labbe J."/>
            <person name="Schadt C."/>
            <person name="Tuskan G."/>
            <person name="Grigoriev I."/>
            <person name="Martin F."/>
            <person name="Vilgalys R."/>
            <person name="Bonito G."/>
        </authorList>
    </citation>
    <scope>NUCLEOTIDE SEQUENCE [LARGE SCALE GENOMIC DNA]</scope>
    <source>
        <strain evidence="2 3">AG-77</strain>
    </source>
</reference>
<evidence type="ECO:0000313" key="2">
    <source>
        <dbReference type="EMBL" id="OAQ22388.1"/>
    </source>
</evidence>
<keyword evidence="3" id="KW-1185">Reference proteome</keyword>
<accession>A0A197JBI7</accession>
<keyword evidence="1" id="KW-0472">Membrane</keyword>
<evidence type="ECO:0000256" key="1">
    <source>
        <dbReference type="SAM" id="Phobius"/>
    </source>
</evidence>
<dbReference type="AlphaFoldDB" id="A0A197JBI7"/>